<dbReference type="AlphaFoldDB" id="A0A094YKS3"/>
<comment type="caution">
    <text evidence="2">The sequence shown here is derived from an EMBL/GenBank/DDBJ whole genome shotgun (WGS) entry which is preliminary data.</text>
</comment>
<sequence length="37" mass="4394">MEDLVVAGINPSLFYFRFCLLIYYTIFHKILKNKIGL</sequence>
<feature type="transmembrane region" description="Helical" evidence="1">
    <location>
        <begin position="12"/>
        <end position="31"/>
    </location>
</feature>
<accession>A0A094YKS3</accession>
<keyword evidence="1" id="KW-1133">Transmembrane helix</keyword>
<gene>
    <name evidence="2" type="ORF">LptCag_1541</name>
</gene>
<evidence type="ECO:0000256" key="1">
    <source>
        <dbReference type="SAM" id="Phobius"/>
    </source>
</evidence>
<dbReference type="Proteomes" id="UP000029452">
    <property type="component" value="Unassembled WGS sequence"/>
</dbReference>
<proteinExistence type="predicted"/>
<keyword evidence="1" id="KW-0812">Transmembrane</keyword>
<keyword evidence="1" id="KW-0472">Membrane</keyword>
<name>A0A094YKS3_9BACT</name>
<dbReference type="PATRIC" id="fig|178606.4.peg.1546"/>
<dbReference type="EMBL" id="JPGK01000005">
    <property type="protein sequence ID" value="KGA93831.1"/>
    <property type="molecule type" value="Genomic_DNA"/>
</dbReference>
<evidence type="ECO:0000313" key="2">
    <source>
        <dbReference type="EMBL" id="KGA93831.1"/>
    </source>
</evidence>
<reference evidence="2 3" key="1">
    <citation type="submission" date="2014-06" db="EMBL/GenBank/DDBJ databases">
        <title>Draft genome sequence of iron oxidizing acidophile Leptospirillum ferriphilum DSM14647.</title>
        <authorList>
            <person name="Cardenas J.P."/>
            <person name="Lazcano M."/>
            <person name="Ossandon F.J."/>
            <person name="Corbett M."/>
            <person name="Holmes D.S."/>
            <person name="Watkin E."/>
        </authorList>
    </citation>
    <scope>NUCLEOTIDE SEQUENCE [LARGE SCALE GENOMIC DNA]</scope>
    <source>
        <strain evidence="2 3">DSM 14647</strain>
    </source>
</reference>
<protein>
    <submittedName>
        <fullName evidence="2">Uncharacterized protein</fullName>
    </submittedName>
</protein>
<evidence type="ECO:0000313" key="3">
    <source>
        <dbReference type="Proteomes" id="UP000029452"/>
    </source>
</evidence>
<organism evidence="2 3">
    <name type="scientific">Leptospirillum ferriphilum</name>
    <dbReference type="NCBI Taxonomy" id="178606"/>
    <lineage>
        <taxon>Bacteria</taxon>
        <taxon>Pseudomonadati</taxon>
        <taxon>Nitrospirota</taxon>
        <taxon>Nitrospiria</taxon>
        <taxon>Nitrospirales</taxon>
        <taxon>Nitrospiraceae</taxon>
        <taxon>Leptospirillum</taxon>
    </lineage>
</organism>